<gene>
    <name evidence="2" type="ORF">KC678_03185</name>
</gene>
<dbReference type="Gene3D" id="3.30.1310.10">
    <property type="entry name" value="Nucleoid-associated protein YbaB-like domain"/>
    <property type="match status" value="1"/>
</dbReference>
<dbReference type="AlphaFoldDB" id="A0A955L1C1"/>
<protein>
    <submittedName>
        <fullName evidence="2">YbaB/EbfC family nucleoid-associated protein</fullName>
    </submittedName>
</protein>
<dbReference type="Pfam" id="PF02575">
    <property type="entry name" value="YbaB_DNA_bd"/>
    <property type="match status" value="1"/>
</dbReference>
<feature type="coiled-coil region" evidence="1">
    <location>
        <begin position="57"/>
        <end position="88"/>
    </location>
</feature>
<dbReference type="InterPro" id="IPR036894">
    <property type="entry name" value="YbaB-like_sf"/>
</dbReference>
<evidence type="ECO:0000313" key="3">
    <source>
        <dbReference type="Proteomes" id="UP000775877"/>
    </source>
</evidence>
<reference evidence="2" key="2">
    <citation type="journal article" date="2021" name="Microbiome">
        <title>Successional dynamics and alternative stable states in a saline activated sludge microbial community over 9 years.</title>
        <authorList>
            <person name="Wang Y."/>
            <person name="Ye J."/>
            <person name="Ju F."/>
            <person name="Liu L."/>
            <person name="Boyd J.A."/>
            <person name="Deng Y."/>
            <person name="Parks D.H."/>
            <person name="Jiang X."/>
            <person name="Yin X."/>
            <person name="Woodcroft B.J."/>
            <person name="Tyson G.W."/>
            <person name="Hugenholtz P."/>
            <person name="Polz M.F."/>
            <person name="Zhang T."/>
        </authorList>
    </citation>
    <scope>NUCLEOTIDE SEQUENCE</scope>
    <source>
        <strain evidence="2">HKST-UBA13</strain>
    </source>
</reference>
<evidence type="ECO:0000256" key="1">
    <source>
        <dbReference type="SAM" id="Coils"/>
    </source>
</evidence>
<accession>A0A955L1C1</accession>
<organism evidence="2 3">
    <name type="scientific">Candidatus Dojkabacteria bacterium</name>
    <dbReference type="NCBI Taxonomy" id="2099670"/>
    <lineage>
        <taxon>Bacteria</taxon>
        <taxon>Candidatus Dojkabacteria</taxon>
    </lineage>
</organism>
<sequence>MNVPKAMYKAQQAKKQMSKIQVAGVDGEVSVLMNGLNEIVEIEIDEDALTDSDSISRDEFERIIKNLKKQFKNAVADAKKQLEKEMMNSANLDDIKEMLGL</sequence>
<evidence type="ECO:0000313" key="2">
    <source>
        <dbReference type="EMBL" id="MCA9381244.1"/>
    </source>
</evidence>
<dbReference type="Proteomes" id="UP000775877">
    <property type="component" value="Unassembled WGS sequence"/>
</dbReference>
<dbReference type="SUPFAM" id="SSF82607">
    <property type="entry name" value="YbaB-like"/>
    <property type="match status" value="1"/>
</dbReference>
<dbReference type="EMBL" id="JAGQLJ010000067">
    <property type="protein sequence ID" value="MCA9381244.1"/>
    <property type="molecule type" value="Genomic_DNA"/>
</dbReference>
<comment type="caution">
    <text evidence="2">The sequence shown here is derived from an EMBL/GenBank/DDBJ whole genome shotgun (WGS) entry which is preliminary data.</text>
</comment>
<dbReference type="GO" id="GO:0003677">
    <property type="term" value="F:DNA binding"/>
    <property type="evidence" value="ECO:0007669"/>
    <property type="project" value="InterPro"/>
</dbReference>
<proteinExistence type="predicted"/>
<dbReference type="InterPro" id="IPR004401">
    <property type="entry name" value="YbaB/EbfC"/>
</dbReference>
<keyword evidence="1" id="KW-0175">Coiled coil</keyword>
<name>A0A955L1C1_9BACT</name>
<reference evidence="2" key="1">
    <citation type="submission" date="2020-04" db="EMBL/GenBank/DDBJ databases">
        <authorList>
            <person name="Zhang T."/>
        </authorList>
    </citation>
    <scope>NUCLEOTIDE SEQUENCE</scope>
    <source>
        <strain evidence="2">HKST-UBA13</strain>
    </source>
</reference>